<comment type="caution">
    <text evidence="15">The sequence shown here is derived from an EMBL/GenBank/DDBJ whole genome shotgun (WGS) entry which is preliminary data.</text>
</comment>
<keyword evidence="10" id="KW-0576">Peroxisome</keyword>
<keyword evidence="7" id="KW-0276">Fatty acid metabolism</keyword>
<dbReference type="SUPFAM" id="SSF47203">
    <property type="entry name" value="Acyl-CoA dehydrogenase C-terminal domain-like"/>
    <property type="match status" value="1"/>
</dbReference>
<comment type="subcellular location">
    <subcellularLocation>
        <location evidence="2">Peroxisome</location>
    </subcellularLocation>
</comment>
<protein>
    <recommendedName>
        <fullName evidence="11">Acyl-coenzyme A oxidase</fullName>
    </recommendedName>
</protein>
<comment type="cofactor">
    <cofactor evidence="1">
        <name>FAD</name>
        <dbReference type="ChEBI" id="CHEBI:57692"/>
    </cofactor>
</comment>
<dbReference type="GO" id="GO:0071949">
    <property type="term" value="F:FAD binding"/>
    <property type="evidence" value="ECO:0007669"/>
    <property type="project" value="InterPro"/>
</dbReference>
<evidence type="ECO:0000256" key="7">
    <source>
        <dbReference type="ARBA" id="ARBA00022832"/>
    </source>
</evidence>
<dbReference type="Proteomes" id="UP000288216">
    <property type="component" value="Unassembled WGS sequence"/>
</dbReference>
<dbReference type="Gene3D" id="1.20.140.10">
    <property type="entry name" value="Butyryl-CoA Dehydrogenase, subunit A, domain 3"/>
    <property type="match status" value="1"/>
</dbReference>
<organism evidence="15 16">
    <name type="scientific">Scyliorhinus torazame</name>
    <name type="common">Cloudy catshark</name>
    <name type="synonym">Catulus torazame</name>
    <dbReference type="NCBI Taxonomy" id="75743"/>
    <lineage>
        <taxon>Eukaryota</taxon>
        <taxon>Metazoa</taxon>
        <taxon>Chordata</taxon>
        <taxon>Craniata</taxon>
        <taxon>Vertebrata</taxon>
        <taxon>Chondrichthyes</taxon>
        <taxon>Elasmobranchii</taxon>
        <taxon>Galeomorphii</taxon>
        <taxon>Galeoidea</taxon>
        <taxon>Carcharhiniformes</taxon>
        <taxon>Scyliorhinidae</taxon>
        <taxon>Scyliorhinus</taxon>
    </lineage>
</organism>
<dbReference type="GO" id="GO:0033540">
    <property type="term" value="P:fatty acid beta-oxidation using acyl-CoA oxidase"/>
    <property type="evidence" value="ECO:0007669"/>
    <property type="project" value="TreeGrafter"/>
</dbReference>
<dbReference type="InterPro" id="IPR012258">
    <property type="entry name" value="Acyl-CoA_oxidase"/>
</dbReference>
<gene>
    <name evidence="15" type="ORF">scyTo_0008009</name>
</gene>
<evidence type="ECO:0000256" key="12">
    <source>
        <dbReference type="PIRSR" id="PIRSR000168-1"/>
    </source>
</evidence>
<dbReference type="PANTHER" id="PTHR10909:SF390">
    <property type="entry name" value="PEROXISOMAL ACYL-COENZYME A OXIDASE 3"/>
    <property type="match status" value="1"/>
</dbReference>
<dbReference type="GO" id="GO:0055088">
    <property type="term" value="P:lipid homeostasis"/>
    <property type="evidence" value="ECO:0007669"/>
    <property type="project" value="TreeGrafter"/>
</dbReference>
<evidence type="ECO:0000256" key="8">
    <source>
        <dbReference type="ARBA" id="ARBA00023002"/>
    </source>
</evidence>
<dbReference type="PIRSF" id="PIRSF000168">
    <property type="entry name" value="Acyl-CoA_oxidase"/>
    <property type="match status" value="1"/>
</dbReference>
<keyword evidence="8" id="KW-0560">Oxidoreductase</keyword>
<evidence type="ECO:0000256" key="6">
    <source>
        <dbReference type="ARBA" id="ARBA00022827"/>
    </source>
</evidence>
<evidence type="ECO:0000256" key="5">
    <source>
        <dbReference type="ARBA" id="ARBA00022630"/>
    </source>
</evidence>
<proteinExistence type="inferred from homology"/>
<feature type="binding site" evidence="13">
    <location>
        <position position="166"/>
    </location>
    <ligand>
        <name>FAD</name>
        <dbReference type="ChEBI" id="CHEBI:57692"/>
    </ligand>
</feature>
<dbReference type="InterPro" id="IPR009100">
    <property type="entry name" value="AcylCoA_DH/oxidase_NM_dom_sf"/>
</dbReference>
<evidence type="ECO:0000259" key="14">
    <source>
        <dbReference type="Pfam" id="PF22924"/>
    </source>
</evidence>
<dbReference type="EMBL" id="BFAA01002998">
    <property type="protein sequence ID" value="GCB67181.1"/>
    <property type="molecule type" value="Genomic_DNA"/>
</dbReference>
<dbReference type="STRING" id="75743.A0A401P225"/>
<dbReference type="InterPro" id="IPR036250">
    <property type="entry name" value="AcylCo_DH-like_C"/>
</dbReference>
<dbReference type="OMA" id="SINKRFA"/>
<dbReference type="PANTHER" id="PTHR10909">
    <property type="entry name" value="ELECTRON TRANSPORT OXIDOREDUCTASE"/>
    <property type="match status" value="1"/>
</dbReference>
<feature type="active site" description="Proton acceptor" evidence="12">
    <location>
        <position position="472"/>
    </location>
</feature>
<evidence type="ECO:0000256" key="2">
    <source>
        <dbReference type="ARBA" id="ARBA00004275"/>
    </source>
</evidence>
<comment type="pathway">
    <text evidence="3">Lipid metabolism.</text>
</comment>
<dbReference type="GO" id="GO:0005504">
    <property type="term" value="F:fatty acid binding"/>
    <property type="evidence" value="ECO:0007669"/>
    <property type="project" value="TreeGrafter"/>
</dbReference>
<dbReference type="GO" id="GO:0016402">
    <property type="term" value="F:pristanoyl-CoA oxidase activity"/>
    <property type="evidence" value="ECO:0007669"/>
    <property type="project" value="TreeGrafter"/>
</dbReference>
<dbReference type="AlphaFoldDB" id="A0A401P225"/>
<dbReference type="GO" id="GO:0005777">
    <property type="term" value="C:peroxisome"/>
    <property type="evidence" value="ECO:0007669"/>
    <property type="project" value="UniProtKB-SubCell"/>
</dbReference>
<evidence type="ECO:0000256" key="4">
    <source>
        <dbReference type="ARBA" id="ARBA00006288"/>
    </source>
</evidence>
<sequence>MSATNPGEDRTEENTLDSLLLDFPSGPLDLYRKKTSFNWKELALFWDGEEIIRVKQDVFRTLENDPLFAHQPGEDLSVEKYRELTFIRCKRLFEYDYLTLAETVQSPLKSIAVANCLCMYDSSLASVYSLNKQMFGGTVVNSGSNRHHQFVEKLINMEIFGCFALTELSHGSNARAMRTTAKYDPRTQEFIINSPDFEAAKFWVGNMGKTATHAVVFAQLHTPDGAYQGLHSFIIQLFITEIYSLVDRDFPPDGPVDIARSKRMMHCFVRTGTYCILLLRFAVFHNVRIPRENLLNRTGDVMPEGTYVTSFKDPNRRFGASLGALSIGRVTITGIAIVYLKLCLTIAIRYSAVRRQFGPTDHEEIPVLEYQLQQWRLIPYLAVTYALDYFSRSLFVNFIEYQMGMLMKDKSERQTELRKEIHALSSASKSLASWTAQQGIQECREACGGHGYLAMNRIGDMRNDNDPNCTYEGDNNVLLQQTSNYLLGWIKAKQQDGVAIKSPLHSVDFLEDFNSILNQRFTATTDEYMDCSVALAAYKWLVCYLLRESFMKLNDEKNSGKSDFECRNNSQVNGLW</sequence>
<dbReference type="Pfam" id="PF22924">
    <property type="entry name" value="ACOX_C_alpha1"/>
    <property type="match status" value="1"/>
</dbReference>
<reference evidence="15 16" key="1">
    <citation type="journal article" date="2018" name="Nat. Ecol. Evol.">
        <title>Shark genomes provide insights into elasmobranch evolution and the origin of vertebrates.</title>
        <authorList>
            <person name="Hara Y"/>
            <person name="Yamaguchi K"/>
            <person name="Onimaru K"/>
            <person name="Kadota M"/>
            <person name="Koyanagi M"/>
            <person name="Keeley SD"/>
            <person name="Tatsumi K"/>
            <person name="Tanaka K"/>
            <person name="Motone F"/>
            <person name="Kageyama Y"/>
            <person name="Nozu R"/>
            <person name="Adachi N"/>
            <person name="Nishimura O"/>
            <person name="Nakagawa R"/>
            <person name="Tanegashima C"/>
            <person name="Kiyatake I"/>
            <person name="Matsumoto R"/>
            <person name="Murakumo K"/>
            <person name="Nishida K"/>
            <person name="Terakita A"/>
            <person name="Kuratani S"/>
            <person name="Sato K"/>
            <person name="Hyodo S Kuraku.S."/>
        </authorList>
    </citation>
    <scope>NUCLEOTIDE SEQUENCE [LARGE SCALE GENOMIC DNA]</scope>
</reference>
<dbReference type="SUPFAM" id="SSF56645">
    <property type="entry name" value="Acyl-CoA dehydrogenase NM domain-like"/>
    <property type="match status" value="1"/>
</dbReference>
<dbReference type="InterPro" id="IPR046373">
    <property type="entry name" value="Acyl-CoA_Oxase/DH_mid-dom_sf"/>
</dbReference>
<keyword evidence="5 11" id="KW-0285">Flavoprotein</keyword>
<evidence type="ECO:0000256" key="10">
    <source>
        <dbReference type="ARBA" id="ARBA00023140"/>
    </source>
</evidence>
<evidence type="ECO:0000313" key="16">
    <source>
        <dbReference type="Proteomes" id="UP000288216"/>
    </source>
</evidence>
<dbReference type="OrthoDB" id="538336at2759"/>
<keyword evidence="9" id="KW-0443">Lipid metabolism</keyword>
<evidence type="ECO:0000256" key="13">
    <source>
        <dbReference type="PIRSR" id="PIRSR000168-2"/>
    </source>
</evidence>
<dbReference type="Gene3D" id="2.40.110.10">
    <property type="entry name" value="Butyryl-CoA Dehydrogenase, subunit A, domain 2"/>
    <property type="match status" value="1"/>
</dbReference>
<keyword evidence="6 11" id="KW-0274">FAD</keyword>
<dbReference type="InterPro" id="IPR055060">
    <property type="entry name" value="ACOX_C_alpha1"/>
</dbReference>
<keyword evidence="16" id="KW-1185">Reference proteome</keyword>
<name>A0A401P225_SCYTO</name>
<evidence type="ECO:0000256" key="9">
    <source>
        <dbReference type="ARBA" id="ARBA00023098"/>
    </source>
</evidence>
<feature type="domain" description="Acyl-CoA oxidase C-alpha1" evidence="14">
    <location>
        <begin position="323"/>
        <end position="487"/>
    </location>
</feature>
<evidence type="ECO:0000256" key="11">
    <source>
        <dbReference type="PIRNR" id="PIRNR000168"/>
    </source>
</evidence>
<evidence type="ECO:0000256" key="3">
    <source>
        <dbReference type="ARBA" id="ARBA00005189"/>
    </source>
</evidence>
<evidence type="ECO:0000256" key="1">
    <source>
        <dbReference type="ARBA" id="ARBA00001974"/>
    </source>
</evidence>
<feature type="binding site" evidence="13">
    <location>
        <position position="205"/>
    </location>
    <ligand>
        <name>FAD</name>
        <dbReference type="ChEBI" id="CHEBI:57692"/>
    </ligand>
</feature>
<accession>A0A401P225</accession>
<dbReference type="FunFam" id="1.20.140.10:FF:000010">
    <property type="entry name" value="Acyl-coenzyme A oxidase"/>
    <property type="match status" value="1"/>
</dbReference>
<comment type="similarity">
    <text evidence="4 11">Belongs to the acyl-CoA oxidase family.</text>
</comment>
<evidence type="ECO:0000313" key="15">
    <source>
        <dbReference type="EMBL" id="GCB67181.1"/>
    </source>
</evidence>